<keyword evidence="4" id="KW-0732">Signal</keyword>
<reference evidence="5 6" key="1">
    <citation type="submission" date="2015-11" db="EMBL/GenBank/DDBJ databases">
        <title>The genome of Candidatus Endoriftia persephone in Ridgeia piscesae and population structure of the North Eastern Pacific vestimentiferan symbionts.</title>
        <authorList>
            <person name="Perez M."/>
            <person name="Juniper K.S."/>
        </authorList>
    </citation>
    <scope>NUCLEOTIDE SEQUENCE [LARGE SCALE GENOMIC DNA]</scope>
    <source>
        <strain evidence="5">Ind11</strain>
    </source>
</reference>
<feature type="disulfide bond" description="Redox-active" evidence="3">
    <location>
        <begin position="352"/>
        <end position="356"/>
    </location>
</feature>
<keyword evidence="6" id="KW-1185">Reference proteome</keyword>
<dbReference type="FunFam" id="3.40.30.10:FF:000013">
    <property type="entry name" value="Blast:Protein SCO1 homolog, mitochondrial"/>
    <property type="match status" value="1"/>
</dbReference>
<dbReference type="PANTHER" id="PTHR12151:SF25">
    <property type="entry name" value="LINALOOL DEHYDRATASE_ISOMERASE DOMAIN-CONTAINING PROTEIN"/>
    <property type="match status" value="1"/>
</dbReference>
<sequence>MGFRPSFLPQLLMAFCLLFNSAAALSESSFRVIATIKPIHSLLAALMNGADSPELLISGEQSPYGFELSKAQAERLRQADILVWVGPELEASLAKTIQALPSDVRVIELLSSDVLKILPMRADHSQRDPFFWLDDRNAILLVEEFARLLSEADPKRSHIYAKNRRKLQKELARIDREYEYGYRGLKAGLGLQYYDTLQYFEQAYALTVLEHVAASPRHNTDAHALLKMRQRIADGEAVCLLTEAGMQAEHLALLTEGQTINVGQLDSLGIHLEPGPDLYVRMMDHNTDTIKRCLNADVAEAARARDVAKSEEAPAAVHIGGRFILTDHLGRLFTQEDFLGSYSLLYFGYTYCPDVCPTSLQVLSLALDMLGDRADGIKPYFITIDPERDTVKVMRNYVEYFNPRLVGLTGSKEMIERVAQEFKVKYEKVTEDAPSPELYLMDHSASLYLMGPDGRFITKFAHGITPKDLVKELALILP</sequence>
<keyword evidence="3" id="KW-1015">Disulfide bond</keyword>
<feature type="chain" id="PRO_5006667055" evidence="4">
    <location>
        <begin position="27"/>
        <end position="478"/>
    </location>
</feature>
<evidence type="ECO:0000313" key="5">
    <source>
        <dbReference type="EMBL" id="KRT55291.1"/>
    </source>
</evidence>
<dbReference type="OrthoDB" id="9793396at2"/>
<feature type="signal peptide" evidence="4">
    <location>
        <begin position="1"/>
        <end position="26"/>
    </location>
</feature>
<dbReference type="InterPro" id="IPR036249">
    <property type="entry name" value="Thioredoxin-like_sf"/>
</dbReference>
<dbReference type="AlphaFoldDB" id="A0A0T5YXD8"/>
<dbReference type="EMBL" id="LDXT01000081">
    <property type="protein sequence ID" value="KRT55291.1"/>
    <property type="molecule type" value="Genomic_DNA"/>
</dbReference>
<name>A0A0T5YXD8_9GAMM</name>
<dbReference type="Pfam" id="PF02630">
    <property type="entry name" value="SCO1-SenC"/>
    <property type="match status" value="1"/>
</dbReference>
<evidence type="ECO:0000256" key="1">
    <source>
        <dbReference type="ARBA" id="ARBA00010996"/>
    </source>
</evidence>
<organism evidence="5 6">
    <name type="scientific">endosymbiont of Ridgeia piscesae</name>
    <dbReference type="NCBI Taxonomy" id="54398"/>
    <lineage>
        <taxon>Bacteria</taxon>
        <taxon>Pseudomonadati</taxon>
        <taxon>Pseudomonadota</taxon>
        <taxon>Gammaproteobacteria</taxon>
        <taxon>sulfur-oxidizing symbionts</taxon>
    </lineage>
</organism>
<dbReference type="SUPFAM" id="SSF53807">
    <property type="entry name" value="Helical backbone' metal receptor"/>
    <property type="match status" value="1"/>
</dbReference>
<dbReference type="GO" id="GO:0046872">
    <property type="term" value="F:metal ion binding"/>
    <property type="evidence" value="ECO:0007669"/>
    <property type="project" value="UniProtKB-KW"/>
</dbReference>
<feature type="binding site" evidence="2">
    <location>
        <position position="356"/>
    </location>
    <ligand>
        <name>Cu cation</name>
        <dbReference type="ChEBI" id="CHEBI:23378"/>
    </ligand>
</feature>
<comment type="caution">
    <text evidence="5">The sequence shown here is derived from an EMBL/GenBank/DDBJ whole genome shotgun (WGS) entry which is preliminary data.</text>
</comment>
<dbReference type="Pfam" id="PF01297">
    <property type="entry name" value="ZnuA"/>
    <property type="match status" value="1"/>
</dbReference>
<feature type="binding site" evidence="2">
    <location>
        <position position="352"/>
    </location>
    <ligand>
        <name>Cu cation</name>
        <dbReference type="ChEBI" id="CHEBI:23378"/>
    </ligand>
</feature>
<dbReference type="CDD" id="cd02968">
    <property type="entry name" value="SCO"/>
    <property type="match status" value="1"/>
</dbReference>
<dbReference type="Gene3D" id="3.40.50.1980">
    <property type="entry name" value="Nitrogenase molybdenum iron protein domain"/>
    <property type="match status" value="2"/>
</dbReference>
<proteinExistence type="inferred from homology"/>
<dbReference type="InterPro" id="IPR006127">
    <property type="entry name" value="ZnuA-like"/>
</dbReference>
<evidence type="ECO:0000313" key="6">
    <source>
        <dbReference type="Proteomes" id="UP000051634"/>
    </source>
</evidence>
<evidence type="ECO:0000256" key="4">
    <source>
        <dbReference type="SAM" id="SignalP"/>
    </source>
</evidence>
<keyword evidence="2" id="KW-0479">Metal-binding</keyword>
<dbReference type="PATRIC" id="fig|54398.3.peg.1272"/>
<dbReference type="GO" id="GO:0030001">
    <property type="term" value="P:metal ion transport"/>
    <property type="evidence" value="ECO:0007669"/>
    <property type="project" value="InterPro"/>
</dbReference>
<gene>
    <name evidence="5" type="ORF">Ga0074115_11649</name>
</gene>
<dbReference type="Gene3D" id="3.40.30.10">
    <property type="entry name" value="Glutaredoxin"/>
    <property type="match status" value="1"/>
</dbReference>
<protein>
    <submittedName>
        <fullName evidence="5">ABC-type Zn2+ transport system, periplasmic component/surface adhesin</fullName>
    </submittedName>
</protein>
<comment type="similarity">
    <text evidence="1">Belongs to the SCO1/2 family.</text>
</comment>
<dbReference type="Proteomes" id="UP000051634">
    <property type="component" value="Unassembled WGS sequence"/>
</dbReference>
<keyword evidence="2" id="KW-0186">Copper</keyword>
<dbReference type="InterPro" id="IPR003782">
    <property type="entry name" value="SCO1/SenC"/>
</dbReference>
<evidence type="ECO:0000256" key="3">
    <source>
        <dbReference type="PIRSR" id="PIRSR603782-2"/>
    </source>
</evidence>
<dbReference type="PANTHER" id="PTHR12151">
    <property type="entry name" value="ELECTRON TRANSPORT PROTIN SCO1/SENC FAMILY MEMBER"/>
    <property type="match status" value="1"/>
</dbReference>
<dbReference type="SUPFAM" id="SSF52833">
    <property type="entry name" value="Thioredoxin-like"/>
    <property type="match status" value="1"/>
</dbReference>
<feature type="binding site" evidence="2">
    <location>
        <position position="443"/>
    </location>
    <ligand>
        <name>Cu cation</name>
        <dbReference type="ChEBI" id="CHEBI:23378"/>
    </ligand>
</feature>
<evidence type="ECO:0000256" key="2">
    <source>
        <dbReference type="PIRSR" id="PIRSR603782-1"/>
    </source>
</evidence>
<accession>A0A0T5YXD8</accession>